<dbReference type="Gene3D" id="2.60.40.1120">
    <property type="entry name" value="Carboxypeptidase-like, regulatory domain"/>
    <property type="match status" value="1"/>
</dbReference>
<protein>
    <submittedName>
        <fullName evidence="9">TonB-dependent receptor</fullName>
    </submittedName>
</protein>
<dbReference type="SUPFAM" id="SSF56935">
    <property type="entry name" value="Porins"/>
    <property type="match status" value="1"/>
</dbReference>
<evidence type="ECO:0000256" key="6">
    <source>
        <dbReference type="ARBA" id="ARBA00023237"/>
    </source>
</evidence>
<comment type="similarity">
    <text evidence="7">Belongs to the TonB-dependent receptor family.</text>
</comment>
<evidence type="ECO:0000256" key="7">
    <source>
        <dbReference type="PROSITE-ProRule" id="PRU01360"/>
    </source>
</evidence>
<dbReference type="RefSeq" id="WP_119443187.1">
    <property type="nucleotide sequence ID" value="NZ_CP032317.1"/>
</dbReference>
<dbReference type="InterPro" id="IPR036942">
    <property type="entry name" value="Beta-barrel_TonB_sf"/>
</dbReference>
<dbReference type="SUPFAM" id="SSF49464">
    <property type="entry name" value="Carboxypeptidase regulatory domain-like"/>
    <property type="match status" value="1"/>
</dbReference>
<keyword evidence="3 7" id="KW-1134">Transmembrane beta strand</keyword>
<dbReference type="GO" id="GO:0009279">
    <property type="term" value="C:cell outer membrane"/>
    <property type="evidence" value="ECO:0007669"/>
    <property type="project" value="UniProtKB-SubCell"/>
</dbReference>
<gene>
    <name evidence="9" type="ORF">D3Y59_00110</name>
</gene>
<dbReference type="InterPro" id="IPR023996">
    <property type="entry name" value="TonB-dep_OMP_SusC/RagA"/>
</dbReference>
<dbReference type="InterPro" id="IPR012910">
    <property type="entry name" value="Plug_dom"/>
</dbReference>
<reference evidence="9 10" key="1">
    <citation type="submission" date="2018-09" db="EMBL/GenBank/DDBJ databases">
        <title>Hymenobacter medium sp. nov., isolated from R2A medium.</title>
        <authorList>
            <person name="Yingchao G."/>
        </authorList>
    </citation>
    <scope>NUCLEOTIDE SEQUENCE [LARGE SCALE GENOMIC DNA]</scope>
    <source>
        <strain evidence="10">sh-6</strain>
    </source>
</reference>
<name>A0A3B7QUT9_9BACT</name>
<evidence type="ECO:0000256" key="4">
    <source>
        <dbReference type="ARBA" id="ARBA00022692"/>
    </source>
</evidence>
<evidence type="ECO:0000256" key="5">
    <source>
        <dbReference type="ARBA" id="ARBA00023136"/>
    </source>
</evidence>
<keyword evidence="9" id="KW-0675">Receptor</keyword>
<dbReference type="AlphaFoldDB" id="A0A3B7QUT9"/>
<keyword evidence="10" id="KW-1185">Reference proteome</keyword>
<keyword evidence="2 7" id="KW-0813">Transport</keyword>
<dbReference type="Pfam" id="PF07715">
    <property type="entry name" value="Plug"/>
    <property type="match status" value="1"/>
</dbReference>
<dbReference type="KEGG" id="hyh:D3Y59_00110"/>
<dbReference type="Pfam" id="PF13715">
    <property type="entry name" value="CarbopepD_reg_2"/>
    <property type="match status" value="1"/>
</dbReference>
<sequence length="1044" mass="113559">MNKLLLGLVPLVALAHQTVAQDRSVSGRVTDRATGEGIPGATVLLKGTTTGVSTNSDGTFTLSAPASGGTLVISSVGFVSIERALGAENQVNIGLAADNKQLSEVVVTGYGTQERRDVTGSIASVKGEDIANLPTPSFDQQLAGRAAGVQATVPSGLLGSTPRIRIRGTNTITSQAQPLVVVDGVPIITGNQSGVVQNNPLADINPSDIESYEVLKDGSATAIYGSRGANGVILITTKRGRLGKAKVSYDNWFGWAQTVKRYEVLNADQFIEINNERLSNAGQPAQAFPFEQNGQRVSTDWQDEIFRTGFQQNHALSVSGATEKTNYFFSAGYTDQNAVIKANSLQRITFRTNLDQEVLKWLRVGMNLGLTRTNTDGLNTSVNGLSGNVTNALSLFPNVPARNPDGTPYISTSNPAVIGQGNNTLGIAFNYPNIIFPLENNVYRATNYRVLGNTYLEAEPLKGLRLRSQLGTDVFLNDDFQYNDPRHGDGRGPNGIIYQQSSPTTRWNWQNTINFDKLIADQHKVGVVVGSELQKTKAQFFWSQATGLSDRFFGPNSLISNTFATPTVGGGYVERGFSSLFGRLNYAFKDRYLFSASLRYDGISDLPEANRYGLFPGGSVGWRISEEPFFKNLNLGFISDFKARASYAVVGNVDFGAFAYASLFGPGKYGAQNGIGYNRDAQFGNDELKWEQSKKKDIGVDLGFLDNRITVGADYYINDNSDLILSVPVAASLGIPNNSYRANVGNLESKGFEFTFNSQNIQNEAFTWTTNLNFATNKAVVKSLGGNGDILATYNITRVGEVIGAIYGYDFQGVNPANGYPIYRKGDGSLVQANVDNNSYYAYDPANPGAALGSTVTPLQANADRKVLGNPNPTWFGGITNSFTFKGFDASVFIRFSGGNKIMNVTRQQLLRQEFLNNGTEILDRWTTPGQQTDVPKQRYNNSDFINFNNSAVSRFVEDGDFVRIQNISLGYTLPQNLLGFTGLSRIRVYGQVQNAFTFTKYKGVDPEVNSSGNSNLQQNTQFGIDYNSNPQQRVFTTGLNVSF</sequence>
<dbReference type="Gene3D" id="2.170.130.10">
    <property type="entry name" value="TonB-dependent receptor, plug domain"/>
    <property type="match status" value="1"/>
</dbReference>
<evidence type="ECO:0000256" key="3">
    <source>
        <dbReference type="ARBA" id="ARBA00022452"/>
    </source>
</evidence>
<dbReference type="InterPro" id="IPR037066">
    <property type="entry name" value="Plug_dom_sf"/>
</dbReference>
<organism evidence="9 10">
    <name type="scientific">Hymenobacter oligotrophus</name>
    <dbReference type="NCBI Taxonomy" id="2319843"/>
    <lineage>
        <taxon>Bacteria</taxon>
        <taxon>Pseudomonadati</taxon>
        <taxon>Bacteroidota</taxon>
        <taxon>Cytophagia</taxon>
        <taxon>Cytophagales</taxon>
        <taxon>Hymenobacteraceae</taxon>
        <taxon>Hymenobacter</taxon>
    </lineage>
</organism>
<dbReference type="OrthoDB" id="9768177at2"/>
<dbReference type="NCBIfam" id="TIGR04056">
    <property type="entry name" value="OMP_RagA_SusC"/>
    <property type="match status" value="1"/>
</dbReference>
<evidence type="ECO:0000256" key="1">
    <source>
        <dbReference type="ARBA" id="ARBA00004571"/>
    </source>
</evidence>
<proteinExistence type="inferred from homology"/>
<evidence type="ECO:0000256" key="2">
    <source>
        <dbReference type="ARBA" id="ARBA00022448"/>
    </source>
</evidence>
<dbReference type="Gene3D" id="2.40.170.20">
    <property type="entry name" value="TonB-dependent receptor, beta-barrel domain"/>
    <property type="match status" value="1"/>
</dbReference>
<dbReference type="InterPro" id="IPR039426">
    <property type="entry name" value="TonB-dep_rcpt-like"/>
</dbReference>
<keyword evidence="6 7" id="KW-0998">Cell outer membrane</keyword>
<dbReference type="InterPro" id="IPR023997">
    <property type="entry name" value="TonB-dep_OMP_SusC/RagA_CS"/>
</dbReference>
<keyword evidence="5 7" id="KW-0472">Membrane</keyword>
<evidence type="ECO:0000313" key="10">
    <source>
        <dbReference type="Proteomes" id="UP000262802"/>
    </source>
</evidence>
<accession>A0A3B7QUT9</accession>
<dbReference type="NCBIfam" id="TIGR04057">
    <property type="entry name" value="SusC_RagA_signa"/>
    <property type="match status" value="1"/>
</dbReference>
<dbReference type="InterPro" id="IPR008969">
    <property type="entry name" value="CarboxyPept-like_regulatory"/>
</dbReference>
<evidence type="ECO:0000259" key="8">
    <source>
        <dbReference type="Pfam" id="PF07715"/>
    </source>
</evidence>
<dbReference type="EMBL" id="CP032317">
    <property type="protein sequence ID" value="AYA35594.1"/>
    <property type="molecule type" value="Genomic_DNA"/>
</dbReference>
<evidence type="ECO:0000313" key="9">
    <source>
        <dbReference type="EMBL" id="AYA35594.1"/>
    </source>
</evidence>
<comment type="subcellular location">
    <subcellularLocation>
        <location evidence="1 7">Cell outer membrane</location>
        <topology evidence="1 7">Multi-pass membrane protein</topology>
    </subcellularLocation>
</comment>
<dbReference type="PROSITE" id="PS52016">
    <property type="entry name" value="TONB_DEPENDENT_REC_3"/>
    <property type="match status" value="1"/>
</dbReference>
<feature type="domain" description="TonB-dependent receptor plug" evidence="8">
    <location>
        <begin position="115"/>
        <end position="232"/>
    </location>
</feature>
<dbReference type="Proteomes" id="UP000262802">
    <property type="component" value="Chromosome"/>
</dbReference>
<keyword evidence="4 7" id="KW-0812">Transmembrane</keyword>